<dbReference type="Gene3D" id="1.25.40.20">
    <property type="entry name" value="Ankyrin repeat-containing domain"/>
    <property type="match status" value="4"/>
</dbReference>
<feature type="domain" description="Clr5" evidence="5">
    <location>
        <begin position="2"/>
        <end position="54"/>
    </location>
</feature>
<evidence type="ECO:0000256" key="4">
    <source>
        <dbReference type="SAM" id="MobiDB-lite"/>
    </source>
</evidence>
<feature type="region of interest" description="Disordered" evidence="4">
    <location>
        <begin position="1226"/>
        <end position="1267"/>
    </location>
</feature>
<feature type="repeat" description="ANK" evidence="3">
    <location>
        <begin position="505"/>
        <end position="537"/>
    </location>
</feature>
<dbReference type="SMART" id="SM00248">
    <property type="entry name" value="ANK"/>
    <property type="match status" value="16"/>
</dbReference>
<dbReference type="InterPro" id="IPR002110">
    <property type="entry name" value="Ankyrin_rpt"/>
</dbReference>
<feature type="compositionally biased region" description="Acidic residues" evidence="4">
    <location>
        <begin position="1246"/>
        <end position="1259"/>
    </location>
</feature>
<feature type="repeat" description="ANK" evidence="3">
    <location>
        <begin position="323"/>
        <end position="355"/>
    </location>
</feature>
<evidence type="ECO:0000313" key="6">
    <source>
        <dbReference type="EMBL" id="PMD46889.1"/>
    </source>
</evidence>
<evidence type="ECO:0000256" key="3">
    <source>
        <dbReference type="PROSITE-ProRule" id="PRU00023"/>
    </source>
</evidence>
<name>A0A2J6S7Z6_HYAVF</name>
<evidence type="ECO:0000256" key="1">
    <source>
        <dbReference type="ARBA" id="ARBA00022737"/>
    </source>
</evidence>
<dbReference type="Pfam" id="PF14420">
    <property type="entry name" value="Clr5"/>
    <property type="match status" value="1"/>
</dbReference>
<keyword evidence="2 3" id="KW-0040">ANK repeat</keyword>
<sequence>MAGQWNTHKDKIEQLYLKQNMTVGQIIKFMEEEHNFKRSKPQYERQLKSWGFRKNLKGAEWRAARRAIKSRPESKQTNIYIAGNLIDLSKAQRKLTRYTTPPRLVTESQSDGKDCDQVYAFTPPDSSFNMTSLLSNLPWIRFNGLIESNSNPDLLLVDAATYTAKLLRANSRQLESPHISLLSSDSTFSVPDTSLLPQKNLSIRNQQREIDGIYKRLRAVCPDPTGALTWACPGTGLIKLNGNAPQFSVLVYLVSNNFLRDDDDLLEDLLNIIEHQMDRQTFKRLFSNQDPTIQAILDLVTRTAISSQNLQLAKAALDAGGHPGENPFENAIARDNKRMVRLLIDAGVDVDVRFEKWVYLAGRSRLLRLSPLEFAALDGKTEIFHLLGDAKTSYSFGKDAAFALYKATERGATSIVKALLSAGVRPDPGFGYKTALQAAIEKGHRELVVLLADAGAILNPTVGTLGTVEGVKEPLEAAAEEGSIDIVKFLLGGGAYINGSPNRRTGKTALQMAALRGNMELVKFLVDAGADIHAAAAPANGMTALQAAASNGHFAIVEFLLDAGKNGKFSRADVATDMLEIAIKYDAFNIEFLVRDALVAGKDINEDIDGDMLFQRMTTGWFENNTKFVQILLSAGADVARSPINCLTAAAARIRHSNIDIINLLFDYGMITTVGQKGLVEALCFAIDNHDTLVIERLLEILTEQDWESKATLFHQVVKDWYYLDLVVASPSYALNTNAATRILIDARFLLDTEADLEAILDQKNRHIQFDALREKWNGARYEREDPLKILHMFKKYSNQPVTMDKHRKALQAAEIRWKNDSDLILRQLLCVFETNSPNGVENTGIYGMALQRACLQSDVVTVRYLLNAGADANNTSSCIQVMEGENFEATALQAAVSAPDCSMDLIHLLLDAGAEINSPARGYQRRTALGAAISHPRSNPELVRLLIDAGASVNDVSGTQTPLQAAVSRSNCDTELVRLLIQAGANVNAPPGHPVNIVFQDGDIFSSELRNTLQIAVCHHTHSLELTKILLDAGAGAKVNEPAENGPLLLAVTYCEDPNMELVRTLLAAGGDVNAPASGYRGRTALQAAVEGDGAYDVAYSAELVEILLAAGADIHAPAAEYRGVTALQAAAKRGFVGLAARFLEMGVDVNAPRAQKSGRTALEIAAEWGRIDMVKLLLDAGAVLGEPGFDDQEGKWFNAMSLAKDGGFRAIYNQIRDHFGLSDAEAENDLDRSRSPPPRPSIWGDEDSDEDYEDSTDAESRIDQSPEDVLGAVEHATPAVPEFDKVQDGGLHFEEMQSTLENYDGSGLADDYGQFAFHQDEADVDDFGPIPGENDRPWGFRDSFVQDFDDEDQLWGFINFPDQAAA</sequence>
<proteinExistence type="predicted"/>
<dbReference type="InterPro" id="IPR036770">
    <property type="entry name" value="Ankyrin_rpt-contain_sf"/>
</dbReference>
<dbReference type="PANTHER" id="PTHR24198">
    <property type="entry name" value="ANKYRIN REPEAT AND PROTEIN KINASE DOMAIN-CONTAINING PROTEIN"/>
    <property type="match status" value="1"/>
</dbReference>
<evidence type="ECO:0000313" key="7">
    <source>
        <dbReference type="Proteomes" id="UP000235786"/>
    </source>
</evidence>
<dbReference type="OrthoDB" id="3439534at2759"/>
<reference evidence="6 7" key="1">
    <citation type="submission" date="2016-04" db="EMBL/GenBank/DDBJ databases">
        <title>A degradative enzymes factory behind the ericoid mycorrhizal symbiosis.</title>
        <authorList>
            <consortium name="DOE Joint Genome Institute"/>
            <person name="Martino E."/>
            <person name="Morin E."/>
            <person name="Grelet G."/>
            <person name="Kuo A."/>
            <person name="Kohler A."/>
            <person name="Daghino S."/>
            <person name="Barry K."/>
            <person name="Choi C."/>
            <person name="Cichocki N."/>
            <person name="Clum A."/>
            <person name="Copeland A."/>
            <person name="Hainaut M."/>
            <person name="Haridas S."/>
            <person name="Labutti K."/>
            <person name="Lindquist E."/>
            <person name="Lipzen A."/>
            <person name="Khouja H.-R."/>
            <person name="Murat C."/>
            <person name="Ohm R."/>
            <person name="Olson A."/>
            <person name="Spatafora J."/>
            <person name="Veneault-Fourrey C."/>
            <person name="Henrissat B."/>
            <person name="Grigoriev I."/>
            <person name="Martin F."/>
            <person name="Perotto S."/>
        </authorList>
    </citation>
    <scope>NUCLEOTIDE SEQUENCE [LARGE SCALE GENOMIC DNA]</scope>
    <source>
        <strain evidence="6 7">F</strain>
    </source>
</reference>
<dbReference type="EMBL" id="KZ613939">
    <property type="protein sequence ID" value="PMD46889.1"/>
    <property type="molecule type" value="Genomic_DNA"/>
</dbReference>
<dbReference type="PROSITE" id="PS50088">
    <property type="entry name" value="ANK_REPEAT"/>
    <property type="match status" value="7"/>
</dbReference>
<dbReference type="Pfam" id="PF12796">
    <property type="entry name" value="Ank_2"/>
    <property type="match status" value="4"/>
</dbReference>
<evidence type="ECO:0000259" key="5">
    <source>
        <dbReference type="Pfam" id="PF14420"/>
    </source>
</evidence>
<gene>
    <name evidence="6" type="ORF">L207DRAFT_629343</name>
</gene>
<dbReference type="InterPro" id="IPR025676">
    <property type="entry name" value="Clr5_dom"/>
</dbReference>
<dbReference type="PROSITE" id="PS50297">
    <property type="entry name" value="ANK_REP_REGION"/>
    <property type="match status" value="6"/>
</dbReference>
<accession>A0A2J6S7Z6</accession>
<keyword evidence="1" id="KW-0677">Repeat</keyword>
<feature type="repeat" description="ANK" evidence="3">
    <location>
        <begin position="1159"/>
        <end position="1184"/>
    </location>
</feature>
<organism evidence="6 7">
    <name type="scientific">Hyaloscypha variabilis (strain UAMH 11265 / GT02V1 / F)</name>
    <name type="common">Meliniomyces variabilis</name>
    <dbReference type="NCBI Taxonomy" id="1149755"/>
    <lineage>
        <taxon>Eukaryota</taxon>
        <taxon>Fungi</taxon>
        <taxon>Dikarya</taxon>
        <taxon>Ascomycota</taxon>
        <taxon>Pezizomycotina</taxon>
        <taxon>Leotiomycetes</taxon>
        <taxon>Helotiales</taxon>
        <taxon>Hyaloscyphaceae</taxon>
        <taxon>Hyaloscypha</taxon>
        <taxon>Hyaloscypha variabilis</taxon>
    </lineage>
</organism>
<feature type="repeat" description="ANK" evidence="3">
    <location>
        <begin position="959"/>
        <end position="993"/>
    </location>
</feature>
<feature type="repeat" description="ANK" evidence="3">
    <location>
        <begin position="470"/>
        <end position="502"/>
    </location>
</feature>
<feature type="repeat" description="ANK" evidence="3">
    <location>
        <begin position="540"/>
        <end position="566"/>
    </location>
</feature>
<dbReference type="Proteomes" id="UP000235786">
    <property type="component" value="Unassembled WGS sequence"/>
</dbReference>
<feature type="repeat" description="ANK" evidence="3">
    <location>
        <begin position="1124"/>
        <end position="1156"/>
    </location>
</feature>
<evidence type="ECO:0000256" key="2">
    <source>
        <dbReference type="ARBA" id="ARBA00023043"/>
    </source>
</evidence>
<dbReference type="PRINTS" id="PR01415">
    <property type="entry name" value="ANKYRIN"/>
</dbReference>
<dbReference type="STRING" id="1149755.A0A2J6S7Z6"/>
<keyword evidence="7" id="KW-1185">Reference proteome</keyword>
<dbReference type="SUPFAM" id="SSF48403">
    <property type="entry name" value="Ankyrin repeat"/>
    <property type="match status" value="2"/>
</dbReference>
<dbReference type="PANTHER" id="PTHR24198:SF194">
    <property type="entry name" value="INVERSIN-A"/>
    <property type="match status" value="1"/>
</dbReference>
<protein>
    <submittedName>
        <fullName evidence="6">Ankyrin</fullName>
    </submittedName>
</protein>